<keyword evidence="4" id="KW-1185">Reference proteome</keyword>
<accession>A0A3N1HK72</accession>
<keyword evidence="2" id="KW-0472">Membrane</keyword>
<dbReference type="AlphaFoldDB" id="A0A3N1HK72"/>
<dbReference type="InParanoid" id="A0A3N1HK72"/>
<sequence>MRPRALWSHGAVSAEPEQRGGPGRDDPAGGPVLPLLPHDPARLGPFAVVGRLRDEPPAPAAGDDRRGPDLAPPATSPEVAAVYAAHGPDGAPVRVVALGAGPAGDAAARDRFGAEVDRLGRDGRLLGASLDGPWPWAATGASDTRTAAALARSPLVPGSVLPGQHAGRGPAFSPHWVGGPRPAPAAAPAAPATSGPRDRRPWVLTAVLGGLLLAALLALAAVACQPRDETPVPAPGQTQQPQPSPSPEPSQPAPTPTPSDAPTQDPDLGEPGEDPAPGEEGSPLLLGPGVVGPSFPPGAATELVAPDDLSFAFRVPEGWTCERSAIGPPVVRYDCVSPDGESGGAVQTQPCPQPCGQEAWFALQDLLAPGATWFDVDPTTVAVEDSVPDRDSSYRLRMSHLHVAGEREGSDLQQLDEHVYAEFWSPATPLSARRAVQAVVNDVRANTP</sequence>
<name>A0A3N1HK72_9ACTN</name>
<evidence type="ECO:0000256" key="1">
    <source>
        <dbReference type="SAM" id="MobiDB-lite"/>
    </source>
</evidence>
<evidence type="ECO:0000313" key="3">
    <source>
        <dbReference type="EMBL" id="ROP42855.1"/>
    </source>
</evidence>
<feature type="compositionally biased region" description="Low complexity" evidence="1">
    <location>
        <begin position="278"/>
        <end position="299"/>
    </location>
</feature>
<organism evidence="3 4">
    <name type="scientific">Pseudokineococcus lusitanus</name>
    <dbReference type="NCBI Taxonomy" id="763993"/>
    <lineage>
        <taxon>Bacteria</taxon>
        <taxon>Bacillati</taxon>
        <taxon>Actinomycetota</taxon>
        <taxon>Actinomycetes</taxon>
        <taxon>Kineosporiales</taxon>
        <taxon>Kineosporiaceae</taxon>
        <taxon>Pseudokineococcus</taxon>
    </lineage>
</organism>
<dbReference type="Proteomes" id="UP000276232">
    <property type="component" value="Unassembled WGS sequence"/>
</dbReference>
<evidence type="ECO:0000256" key="2">
    <source>
        <dbReference type="SAM" id="Phobius"/>
    </source>
</evidence>
<comment type="caution">
    <text evidence="3">The sequence shown here is derived from an EMBL/GenBank/DDBJ whole genome shotgun (WGS) entry which is preliminary data.</text>
</comment>
<feature type="transmembrane region" description="Helical" evidence="2">
    <location>
        <begin position="202"/>
        <end position="223"/>
    </location>
</feature>
<dbReference type="EMBL" id="RJKN01000005">
    <property type="protein sequence ID" value="ROP42855.1"/>
    <property type="molecule type" value="Genomic_DNA"/>
</dbReference>
<feature type="region of interest" description="Disordered" evidence="1">
    <location>
        <begin position="165"/>
        <end position="198"/>
    </location>
</feature>
<feature type="compositionally biased region" description="Acidic residues" evidence="1">
    <location>
        <begin position="267"/>
        <end position="277"/>
    </location>
</feature>
<evidence type="ECO:0000313" key="4">
    <source>
        <dbReference type="Proteomes" id="UP000276232"/>
    </source>
</evidence>
<feature type="region of interest" description="Disordered" evidence="1">
    <location>
        <begin position="1"/>
        <end position="78"/>
    </location>
</feature>
<keyword evidence="2" id="KW-0812">Transmembrane</keyword>
<protein>
    <submittedName>
        <fullName evidence="3">Uncharacterized protein</fullName>
    </submittedName>
</protein>
<proteinExistence type="predicted"/>
<gene>
    <name evidence="3" type="ORF">EDC03_2142</name>
</gene>
<feature type="region of interest" description="Disordered" evidence="1">
    <location>
        <begin position="228"/>
        <end position="299"/>
    </location>
</feature>
<feature type="compositionally biased region" description="Basic and acidic residues" evidence="1">
    <location>
        <begin position="51"/>
        <end position="68"/>
    </location>
</feature>
<feature type="compositionally biased region" description="Pro residues" evidence="1">
    <location>
        <begin position="242"/>
        <end position="259"/>
    </location>
</feature>
<keyword evidence="2" id="KW-1133">Transmembrane helix</keyword>
<reference evidence="3 4" key="1">
    <citation type="journal article" date="2015" name="Stand. Genomic Sci.">
        <title>Genomic Encyclopedia of Bacterial and Archaeal Type Strains, Phase III: the genomes of soil and plant-associated and newly described type strains.</title>
        <authorList>
            <person name="Whitman W.B."/>
            <person name="Woyke T."/>
            <person name="Klenk H.P."/>
            <person name="Zhou Y."/>
            <person name="Lilburn T.G."/>
            <person name="Beck B.J."/>
            <person name="De Vos P."/>
            <person name="Vandamme P."/>
            <person name="Eisen J.A."/>
            <person name="Garrity G."/>
            <person name="Hugenholtz P."/>
            <person name="Kyrpides N.C."/>
        </authorList>
    </citation>
    <scope>NUCLEOTIDE SEQUENCE [LARGE SCALE GENOMIC DNA]</scope>
    <source>
        <strain evidence="3 4">CECT 7306</strain>
    </source>
</reference>
<feature type="compositionally biased region" description="Basic and acidic residues" evidence="1">
    <location>
        <begin position="16"/>
        <end position="27"/>
    </location>
</feature>